<sequence>FGNQHRGCGHFVVSYYSGVTMDCKRPDCKLSSAHKHTALSCGCPSVWHDHRRVQNLIQEPCDNCKEAALAARVTRRW</sequence>
<dbReference type="EMBL" id="KE504123">
    <property type="protein sequence ID" value="EPT05645.1"/>
    <property type="molecule type" value="Genomic_DNA"/>
</dbReference>
<feature type="non-terminal residue" evidence="1">
    <location>
        <position position="1"/>
    </location>
</feature>
<protein>
    <submittedName>
        <fullName evidence="1">Uncharacterized protein</fullName>
    </submittedName>
</protein>
<keyword evidence="2" id="KW-1185">Reference proteome</keyword>
<dbReference type="eggNOG" id="ENOG502T1AE">
    <property type="taxonomic scope" value="Eukaryota"/>
</dbReference>
<organism evidence="1 2">
    <name type="scientific">Fomitopsis schrenkii</name>
    <name type="common">Brown rot fungus</name>
    <dbReference type="NCBI Taxonomy" id="2126942"/>
    <lineage>
        <taxon>Eukaryota</taxon>
        <taxon>Fungi</taxon>
        <taxon>Dikarya</taxon>
        <taxon>Basidiomycota</taxon>
        <taxon>Agaricomycotina</taxon>
        <taxon>Agaricomycetes</taxon>
        <taxon>Polyporales</taxon>
        <taxon>Fomitopsis</taxon>
    </lineage>
</organism>
<dbReference type="InParanoid" id="S8G620"/>
<proteinExistence type="predicted"/>
<dbReference type="AlphaFoldDB" id="S8G620"/>
<reference evidence="1 2" key="1">
    <citation type="journal article" date="2012" name="Science">
        <title>The Paleozoic origin of enzymatic lignin decomposition reconstructed from 31 fungal genomes.</title>
        <authorList>
            <person name="Floudas D."/>
            <person name="Binder M."/>
            <person name="Riley R."/>
            <person name="Barry K."/>
            <person name="Blanchette R.A."/>
            <person name="Henrissat B."/>
            <person name="Martinez A.T."/>
            <person name="Otillar R."/>
            <person name="Spatafora J.W."/>
            <person name="Yadav J.S."/>
            <person name="Aerts A."/>
            <person name="Benoit I."/>
            <person name="Boyd A."/>
            <person name="Carlson A."/>
            <person name="Copeland A."/>
            <person name="Coutinho P.M."/>
            <person name="de Vries R.P."/>
            <person name="Ferreira P."/>
            <person name="Findley K."/>
            <person name="Foster B."/>
            <person name="Gaskell J."/>
            <person name="Glotzer D."/>
            <person name="Gorecki P."/>
            <person name="Heitman J."/>
            <person name="Hesse C."/>
            <person name="Hori C."/>
            <person name="Igarashi K."/>
            <person name="Jurgens J.A."/>
            <person name="Kallen N."/>
            <person name="Kersten P."/>
            <person name="Kohler A."/>
            <person name="Kuees U."/>
            <person name="Kumar T.K.A."/>
            <person name="Kuo A."/>
            <person name="LaButti K."/>
            <person name="Larrondo L.F."/>
            <person name="Lindquist E."/>
            <person name="Ling A."/>
            <person name="Lombard V."/>
            <person name="Lucas S."/>
            <person name="Lundell T."/>
            <person name="Martin R."/>
            <person name="McLaughlin D.J."/>
            <person name="Morgenstern I."/>
            <person name="Morin E."/>
            <person name="Murat C."/>
            <person name="Nagy L.G."/>
            <person name="Nolan M."/>
            <person name="Ohm R.A."/>
            <person name="Patyshakuliyeva A."/>
            <person name="Rokas A."/>
            <person name="Ruiz-Duenas F.J."/>
            <person name="Sabat G."/>
            <person name="Salamov A."/>
            <person name="Samejima M."/>
            <person name="Schmutz J."/>
            <person name="Slot J.C."/>
            <person name="St John F."/>
            <person name="Stenlid J."/>
            <person name="Sun H."/>
            <person name="Sun S."/>
            <person name="Syed K."/>
            <person name="Tsang A."/>
            <person name="Wiebenga A."/>
            <person name="Young D."/>
            <person name="Pisabarro A."/>
            <person name="Eastwood D.C."/>
            <person name="Martin F."/>
            <person name="Cullen D."/>
            <person name="Grigoriev I.V."/>
            <person name="Hibbett D.S."/>
        </authorList>
    </citation>
    <scope>NUCLEOTIDE SEQUENCE</scope>
    <source>
        <strain evidence="2">FP-58527</strain>
    </source>
</reference>
<gene>
    <name evidence="1" type="ORF">FOMPIDRAFT_40918</name>
</gene>
<dbReference type="HOGENOM" id="CLU_180191_0_0_1"/>
<evidence type="ECO:0000313" key="2">
    <source>
        <dbReference type="Proteomes" id="UP000015241"/>
    </source>
</evidence>
<dbReference type="Proteomes" id="UP000015241">
    <property type="component" value="Unassembled WGS sequence"/>
</dbReference>
<name>S8G620_FOMSC</name>
<evidence type="ECO:0000313" key="1">
    <source>
        <dbReference type="EMBL" id="EPT05645.1"/>
    </source>
</evidence>
<dbReference type="OrthoDB" id="3197992at2759"/>
<accession>S8G620</accession>